<dbReference type="RefSeq" id="WP_267565488.1">
    <property type="nucleotide sequence ID" value="NZ_JAPNTZ010000008.1"/>
</dbReference>
<gene>
    <name evidence="5" type="ORF">OWR29_24245</name>
</gene>
<evidence type="ECO:0000256" key="2">
    <source>
        <dbReference type="ARBA" id="ARBA00023125"/>
    </source>
</evidence>
<dbReference type="InterPro" id="IPR018060">
    <property type="entry name" value="HTH_AraC"/>
</dbReference>
<keyword evidence="6" id="KW-1185">Reference proteome</keyword>
<evidence type="ECO:0000313" key="5">
    <source>
        <dbReference type="EMBL" id="MCY1141121.1"/>
    </source>
</evidence>
<dbReference type="Proteomes" id="UP001151002">
    <property type="component" value="Unassembled WGS sequence"/>
</dbReference>
<evidence type="ECO:0000256" key="3">
    <source>
        <dbReference type="ARBA" id="ARBA00023163"/>
    </source>
</evidence>
<evidence type="ECO:0000313" key="6">
    <source>
        <dbReference type="Proteomes" id="UP001151002"/>
    </source>
</evidence>
<feature type="domain" description="HTH araC/xylS-type" evidence="4">
    <location>
        <begin position="221"/>
        <end position="323"/>
    </location>
</feature>
<protein>
    <submittedName>
        <fullName evidence="5">AraC family transcriptional regulator</fullName>
    </submittedName>
</protein>
<keyword evidence="2" id="KW-0238">DNA-binding</keyword>
<dbReference type="Gene3D" id="1.10.10.60">
    <property type="entry name" value="Homeodomain-like"/>
    <property type="match status" value="1"/>
</dbReference>
<evidence type="ECO:0000259" key="4">
    <source>
        <dbReference type="PROSITE" id="PS01124"/>
    </source>
</evidence>
<organism evidence="5 6">
    <name type="scientific">Paractinoplanes pyxinae</name>
    <dbReference type="NCBI Taxonomy" id="2997416"/>
    <lineage>
        <taxon>Bacteria</taxon>
        <taxon>Bacillati</taxon>
        <taxon>Actinomycetota</taxon>
        <taxon>Actinomycetes</taxon>
        <taxon>Micromonosporales</taxon>
        <taxon>Micromonosporaceae</taxon>
        <taxon>Paractinoplanes</taxon>
    </lineage>
</organism>
<dbReference type="InterPro" id="IPR009057">
    <property type="entry name" value="Homeodomain-like_sf"/>
</dbReference>
<dbReference type="PANTHER" id="PTHR46796">
    <property type="entry name" value="HTH-TYPE TRANSCRIPTIONAL ACTIVATOR RHAS-RELATED"/>
    <property type="match status" value="1"/>
</dbReference>
<reference evidence="5" key="1">
    <citation type="submission" date="2022-11" db="EMBL/GenBank/DDBJ databases">
        <authorList>
            <person name="Somphong A."/>
            <person name="Phongsopitanun W."/>
        </authorList>
    </citation>
    <scope>NUCLEOTIDE SEQUENCE</scope>
    <source>
        <strain evidence="5">Pm04-4</strain>
    </source>
</reference>
<dbReference type="Pfam" id="PF14525">
    <property type="entry name" value="AraC_binding_2"/>
    <property type="match status" value="1"/>
</dbReference>
<dbReference type="EMBL" id="JAPNTZ010000008">
    <property type="protein sequence ID" value="MCY1141121.1"/>
    <property type="molecule type" value="Genomic_DNA"/>
</dbReference>
<proteinExistence type="predicted"/>
<comment type="caution">
    <text evidence="5">The sequence shown here is derived from an EMBL/GenBank/DDBJ whole genome shotgun (WGS) entry which is preliminary data.</text>
</comment>
<dbReference type="Pfam" id="PF12833">
    <property type="entry name" value="HTH_18"/>
    <property type="match status" value="1"/>
</dbReference>
<dbReference type="SMART" id="SM00342">
    <property type="entry name" value="HTH_ARAC"/>
    <property type="match status" value="1"/>
</dbReference>
<keyword evidence="1" id="KW-0805">Transcription regulation</keyword>
<evidence type="ECO:0000256" key="1">
    <source>
        <dbReference type="ARBA" id="ARBA00023015"/>
    </source>
</evidence>
<dbReference type="InterPro" id="IPR050204">
    <property type="entry name" value="AraC_XylS_family_regulators"/>
</dbReference>
<name>A0ABT4B3S0_9ACTN</name>
<dbReference type="InterPro" id="IPR035418">
    <property type="entry name" value="AraC-bd_2"/>
</dbReference>
<dbReference type="PROSITE" id="PS01124">
    <property type="entry name" value="HTH_ARAC_FAMILY_2"/>
    <property type="match status" value="1"/>
</dbReference>
<keyword evidence="3" id="KW-0804">Transcription</keyword>
<dbReference type="SUPFAM" id="SSF46689">
    <property type="entry name" value="Homeodomain-like"/>
    <property type="match status" value="2"/>
</dbReference>
<sequence length="323" mass="35337">MRLGKHPVTRFEFATHDVDVAHDVLRQIYAGHTFRVHQAARRFSYHQVAVDAGPVKAVRVAYTMDVTVGFQPVDHLIFVALADGRVDTHDRREVTRSGPGDVVLHRPGRPLINQCRDFDMVSINLDPALVAAVAALRTGIAPDDFRFDGSDPLSPPLAAYFRETMAYVYGLLTSPPEPLPSLAISAAADLAASAALVTFPSTAMTASDRPAVGPLTPASVRRAVSYIESHAAEPITATWIAEAARVTPRALQAAFRRHLDSTPMAYLRRVRLSRAHRDLLHADPTTGDTVSAIAHRWGYLSLSHFAADYRAAYGRSPSQTLRY</sequence>
<accession>A0ABT4B3S0</accession>